<reference evidence="2 3" key="1">
    <citation type="submission" date="2019-03" db="EMBL/GenBank/DDBJ databases">
        <authorList>
            <person name="Gaulin E."/>
            <person name="Dumas B."/>
        </authorList>
    </citation>
    <scope>NUCLEOTIDE SEQUENCE [LARGE SCALE GENOMIC DNA]</scope>
    <source>
        <strain evidence="2">CBS 568.67</strain>
    </source>
</reference>
<evidence type="ECO:0000313" key="3">
    <source>
        <dbReference type="Proteomes" id="UP000332933"/>
    </source>
</evidence>
<dbReference type="OrthoDB" id="68983at2759"/>
<evidence type="ECO:0000313" key="1">
    <source>
        <dbReference type="EMBL" id="KAF0694312.1"/>
    </source>
</evidence>
<dbReference type="AlphaFoldDB" id="A0A485L1N1"/>
<evidence type="ECO:0000313" key="2">
    <source>
        <dbReference type="EMBL" id="VFT91627.1"/>
    </source>
</evidence>
<dbReference type="InterPro" id="IPR011990">
    <property type="entry name" value="TPR-like_helical_dom_sf"/>
</dbReference>
<dbReference type="EMBL" id="CAADRA010005599">
    <property type="protein sequence ID" value="VFT91627.1"/>
    <property type="molecule type" value="Genomic_DNA"/>
</dbReference>
<protein>
    <submittedName>
        <fullName evidence="2">Aste57867_14809 protein</fullName>
    </submittedName>
</protein>
<dbReference type="Gene3D" id="1.25.40.10">
    <property type="entry name" value="Tetratricopeptide repeat domain"/>
    <property type="match status" value="1"/>
</dbReference>
<dbReference type="Proteomes" id="UP000332933">
    <property type="component" value="Unassembled WGS sequence"/>
</dbReference>
<organism evidence="2 3">
    <name type="scientific">Aphanomyces stellatus</name>
    <dbReference type="NCBI Taxonomy" id="120398"/>
    <lineage>
        <taxon>Eukaryota</taxon>
        <taxon>Sar</taxon>
        <taxon>Stramenopiles</taxon>
        <taxon>Oomycota</taxon>
        <taxon>Saprolegniomycetes</taxon>
        <taxon>Saprolegniales</taxon>
        <taxon>Verrucalvaceae</taxon>
        <taxon>Aphanomyces</taxon>
    </lineage>
</organism>
<dbReference type="EMBL" id="VJMH01005578">
    <property type="protein sequence ID" value="KAF0694312.1"/>
    <property type="molecule type" value="Genomic_DNA"/>
</dbReference>
<name>A0A485L1N1_9STRA</name>
<gene>
    <name evidence="2" type="primary">Aste57867_14809</name>
    <name evidence="1" type="ORF">As57867_014753</name>
    <name evidence="2" type="ORF">ASTE57867_14809</name>
</gene>
<proteinExistence type="predicted"/>
<accession>A0A485L1N1</accession>
<keyword evidence="3" id="KW-1185">Reference proteome</keyword>
<sequence>MFNNNQHEIQGEVQPFQYWVDAFQSALKAIGNVVMVLSPWNNPTTLTRTWCVFEIYVAIVTKSRFEVALGKAQKQEFLQDIQDDGARERMLATIKSETSQTAVASDRDNIFNLMKIANIGFLDLDRMLFDVLEQWIIRTVQAQVETGTLAEQAQWLHVLGKIFNDKAQLDKAKDYFSKSIDIYRSELHCTDPNMWKVVAHAAAAEGMSGQPRDIWAPMFEEAMARQIDLFGKDNLDTLLTMYEFGLRCYYNDSNGVAAMALLTECFERSERLVGDTNTLVMDTMNAI</sequence>
<reference evidence="1" key="2">
    <citation type="submission" date="2019-06" db="EMBL/GenBank/DDBJ databases">
        <title>Genomics analysis of Aphanomyces spp. identifies a new class of oomycete effector associated with host adaptation.</title>
        <authorList>
            <person name="Gaulin E."/>
        </authorList>
    </citation>
    <scope>NUCLEOTIDE SEQUENCE</scope>
    <source>
        <strain evidence="1">CBS 578.67</strain>
    </source>
</reference>